<keyword evidence="2" id="KW-1185">Reference proteome</keyword>
<comment type="caution">
    <text evidence="1">The sequence shown here is derived from an EMBL/GenBank/DDBJ whole genome shotgun (WGS) entry which is preliminary data.</text>
</comment>
<dbReference type="InterPro" id="IPR025634">
    <property type="entry name" value="DUF4292"/>
</dbReference>
<evidence type="ECO:0000313" key="1">
    <source>
        <dbReference type="EMBL" id="KGO89108.1"/>
    </source>
</evidence>
<organism evidence="1 2">
    <name type="scientific">Flavobacterium suncheonense GH29-5 = DSM 17707</name>
    <dbReference type="NCBI Taxonomy" id="1121899"/>
    <lineage>
        <taxon>Bacteria</taxon>
        <taxon>Pseudomonadati</taxon>
        <taxon>Bacteroidota</taxon>
        <taxon>Flavobacteriia</taxon>
        <taxon>Flavobacteriales</taxon>
        <taxon>Flavobacteriaceae</taxon>
        <taxon>Flavobacterium</taxon>
    </lineage>
</organism>
<gene>
    <name evidence="1" type="ORF">Q764_09980</name>
</gene>
<dbReference type="Proteomes" id="UP000030121">
    <property type="component" value="Unassembled WGS sequence"/>
</dbReference>
<dbReference type="RefSeq" id="WP_026980532.1">
    <property type="nucleotide sequence ID" value="NZ_AUCZ01000010.1"/>
</dbReference>
<dbReference type="AlphaFoldDB" id="A0A0A2MCE6"/>
<dbReference type="Pfam" id="PF14125">
    <property type="entry name" value="DUF4292"/>
    <property type="match status" value="1"/>
</dbReference>
<protein>
    <recommendedName>
        <fullName evidence="3">Deoxyuridine 5'-triphosphate nucleotidohydrolase</fullName>
    </recommendedName>
</protein>
<dbReference type="OrthoDB" id="849114at2"/>
<reference evidence="1 2" key="1">
    <citation type="submission" date="2013-09" db="EMBL/GenBank/DDBJ databases">
        <authorList>
            <person name="Zeng Z."/>
            <person name="Chen C."/>
        </authorList>
    </citation>
    <scope>NUCLEOTIDE SEQUENCE [LARGE SCALE GENOMIC DNA]</scope>
    <source>
        <strain evidence="1 2">GH29-5</strain>
    </source>
</reference>
<dbReference type="EMBL" id="JRLW01000012">
    <property type="protein sequence ID" value="KGO89108.1"/>
    <property type="molecule type" value="Genomic_DNA"/>
</dbReference>
<evidence type="ECO:0008006" key="3">
    <source>
        <dbReference type="Google" id="ProtNLM"/>
    </source>
</evidence>
<proteinExistence type="predicted"/>
<dbReference type="STRING" id="1121899.GCA_000430025_02106"/>
<dbReference type="eggNOG" id="ENOG50320DW">
    <property type="taxonomic scope" value="Bacteria"/>
</dbReference>
<dbReference type="Gene3D" id="2.50.20.10">
    <property type="entry name" value="Lipoprotein localisation LolA/LolB/LppX"/>
    <property type="match status" value="1"/>
</dbReference>
<name>A0A0A2MCE6_9FLAO</name>
<dbReference type="PROSITE" id="PS51257">
    <property type="entry name" value="PROKAR_LIPOPROTEIN"/>
    <property type="match status" value="1"/>
</dbReference>
<accession>A0A0A2MCE6</accession>
<sequence length="255" mass="28974">MRKIIAVFGLLLIISCKSKQSVVSEQSANANTTLSAVINGHYANKKDFKTANFRASARYEDSKQSQNVTAEVRIQKDEKILIIVRFFGITMAKALITPDNVSYYEKINGKYFQGNYALLSNWLGTDLDFQKVQNLLLGQALDDLTKGKYTESVESGLHVLKNTANKNTEKIFFFEGANFLLKKEIITQKDEERSVAVDYPAHKESPKGIYPSQIFIEAMQKEKVTIKIDYNNVTFDENLSFSYDVPEGYEQIFID</sequence>
<evidence type="ECO:0000313" key="2">
    <source>
        <dbReference type="Proteomes" id="UP000030121"/>
    </source>
</evidence>